<dbReference type="Pfam" id="PF04632">
    <property type="entry name" value="FUSC"/>
    <property type="match status" value="1"/>
</dbReference>
<sequence length="711" mass="75979">MSAANVSRSRLLSSFPVDLGWRNVSFALRIGIAGVAALAIAYQLEMQDPQWAILTVYLLAQPTAGGALAKSAYRVVGTVGGAFAGLLILKLYAEAAVPLVGCVALWFGGCFYAGARLRNYASYGFMLSGYTALLVALEGATDPMNAWSIAADRTGEIIIGIACATAATVLVMPRYAGVVLREQMARLVSELAHYGATALRPGTSLAAFAALRRQMVEAIVSFDALRSYTVFEAPEMRADDVLLRRAVREFLRVLAVARGLYMRIGDFRVEGAGPVLAQMQPAMEATAATLDRIAANPNAFADLHAVRRELLAARAGLGAGAQRLEAMAGTVPFEPLADGLLILRRSGDLLHGLSMVMVSEAASVRARRPTSVRRPQHTLPASARVEAVLIGLRAVLAIVLASLFWAATEWTYGFNALTGVGLMLFFSVNQDRPGKLGLPVMIWTVLALVISYAAMVLVLPRIEGFEALALFLVLLLLPGGLMAGTPQLMWPGVMLAGFIGAQLGTGNVFRPDDIAFFNSNLAFVLGMATCLGFLALVPVTSTATRTAFWRKVIGRLLPEAARGVRHERRILGQVLDMLAELLPRLSLDRTPDEDFLRGALGAASTALELGRLNRLRRDPDLPPEVAALLTTFLARFAGMLESLPQAGEARAGRLAEAEAEVRSARAVLAGLALRPGEPGAALTVRAGASLRFISDRFDIDRAFLTRSLAEE</sequence>
<feature type="transmembrane region" description="Helical" evidence="5">
    <location>
        <begin position="521"/>
        <end position="541"/>
    </location>
</feature>
<keyword evidence="3 5" id="KW-1133">Transmembrane helix</keyword>
<comment type="caution">
    <text evidence="6">The sequence shown here is derived from an EMBL/GenBank/DDBJ whole genome shotgun (WGS) entry which is preliminary data.</text>
</comment>
<comment type="subcellular location">
    <subcellularLocation>
        <location evidence="1">Membrane</location>
        <topology evidence="1">Multi-pass membrane protein</topology>
    </subcellularLocation>
</comment>
<proteinExistence type="predicted"/>
<feature type="transmembrane region" description="Helical" evidence="5">
    <location>
        <begin position="20"/>
        <end position="42"/>
    </location>
</feature>
<evidence type="ECO:0000256" key="1">
    <source>
        <dbReference type="ARBA" id="ARBA00004141"/>
    </source>
</evidence>
<evidence type="ECO:0000256" key="3">
    <source>
        <dbReference type="ARBA" id="ARBA00022989"/>
    </source>
</evidence>
<dbReference type="EMBL" id="JANTHZ010000009">
    <property type="protein sequence ID" value="MCS0496958.1"/>
    <property type="molecule type" value="Genomic_DNA"/>
</dbReference>
<keyword evidence="7" id="KW-1185">Reference proteome</keyword>
<dbReference type="GO" id="GO:0022857">
    <property type="term" value="F:transmembrane transporter activity"/>
    <property type="evidence" value="ECO:0007669"/>
    <property type="project" value="InterPro"/>
</dbReference>
<feature type="transmembrane region" description="Helical" evidence="5">
    <location>
        <begin position="157"/>
        <end position="176"/>
    </location>
</feature>
<feature type="transmembrane region" description="Helical" evidence="5">
    <location>
        <begin position="120"/>
        <end position="137"/>
    </location>
</feature>
<protein>
    <submittedName>
        <fullName evidence="6">FUSC family protein</fullName>
    </submittedName>
</protein>
<dbReference type="InterPro" id="IPR006726">
    <property type="entry name" value="PHBA_efflux_AaeB/fusaric-R"/>
</dbReference>
<gene>
    <name evidence="6" type="ORF">NVS89_17875</name>
</gene>
<evidence type="ECO:0000313" key="6">
    <source>
        <dbReference type="EMBL" id="MCS0496958.1"/>
    </source>
</evidence>
<feature type="transmembrane region" description="Helical" evidence="5">
    <location>
        <begin position="440"/>
        <end position="459"/>
    </location>
</feature>
<evidence type="ECO:0000313" key="7">
    <source>
        <dbReference type="Proteomes" id="UP001151088"/>
    </source>
</evidence>
<feature type="transmembrane region" description="Helical" evidence="5">
    <location>
        <begin position="95"/>
        <end position="113"/>
    </location>
</feature>
<evidence type="ECO:0000256" key="5">
    <source>
        <dbReference type="SAM" id="Phobius"/>
    </source>
</evidence>
<dbReference type="AlphaFoldDB" id="A0A9X2T897"/>
<keyword evidence="2 5" id="KW-0812">Transmembrane</keyword>
<evidence type="ECO:0000256" key="2">
    <source>
        <dbReference type="ARBA" id="ARBA00022692"/>
    </source>
</evidence>
<accession>A0A9X2T897</accession>
<dbReference type="GO" id="GO:0005886">
    <property type="term" value="C:plasma membrane"/>
    <property type="evidence" value="ECO:0007669"/>
    <property type="project" value="InterPro"/>
</dbReference>
<reference evidence="6" key="1">
    <citation type="submission" date="2022-08" db="EMBL/GenBank/DDBJ databases">
        <authorList>
            <person name="Li F."/>
        </authorList>
    </citation>
    <scope>NUCLEOTIDE SEQUENCE</scope>
    <source>
        <strain evidence="6">MQZ15Z-1</strain>
    </source>
</reference>
<organism evidence="6 7">
    <name type="scientific">Ancylobacter mangrovi</name>
    <dbReference type="NCBI Taxonomy" id="2972472"/>
    <lineage>
        <taxon>Bacteria</taxon>
        <taxon>Pseudomonadati</taxon>
        <taxon>Pseudomonadota</taxon>
        <taxon>Alphaproteobacteria</taxon>
        <taxon>Hyphomicrobiales</taxon>
        <taxon>Xanthobacteraceae</taxon>
        <taxon>Ancylobacter</taxon>
    </lineage>
</organism>
<feature type="transmembrane region" description="Helical" evidence="5">
    <location>
        <begin position="465"/>
        <end position="483"/>
    </location>
</feature>
<evidence type="ECO:0000256" key="4">
    <source>
        <dbReference type="ARBA" id="ARBA00023136"/>
    </source>
</evidence>
<dbReference type="Proteomes" id="UP001151088">
    <property type="component" value="Unassembled WGS sequence"/>
</dbReference>
<name>A0A9X2T897_9HYPH</name>
<keyword evidence="4 5" id="KW-0472">Membrane</keyword>
<dbReference type="PANTHER" id="PTHR31086">
    <property type="entry name" value="ALUMINUM-ACTIVATED MALATE TRANSPORTER 10"/>
    <property type="match status" value="1"/>
</dbReference>
<feature type="transmembrane region" description="Helical" evidence="5">
    <location>
        <begin position="383"/>
        <end position="404"/>
    </location>
</feature>
<dbReference type="RefSeq" id="WP_258734116.1">
    <property type="nucleotide sequence ID" value="NZ_JANTHZ010000009.1"/>
</dbReference>